<evidence type="ECO:0008006" key="6">
    <source>
        <dbReference type="Google" id="ProtNLM"/>
    </source>
</evidence>
<dbReference type="InterPro" id="IPR008906">
    <property type="entry name" value="HATC_C_dom"/>
</dbReference>
<proteinExistence type="predicted"/>
<evidence type="ECO:0000313" key="4">
    <source>
        <dbReference type="EMBL" id="PWA84326.1"/>
    </source>
</evidence>
<feature type="compositionally biased region" description="Polar residues" evidence="1">
    <location>
        <begin position="205"/>
        <end position="222"/>
    </location>
</feature>
<dbReference type="PANTHER" id="PTHR23272">
    <property type="entry name" value="BED FINGER-RELATED"/>
    <property type="match status" value="1"/>
</dbReference>
<reference evidence="4 5" key="1">
    <citation type="journal article" date="2018" name="Mol. Plant">
        <title>The genome of Artemisia annua provides insight into the evolution of Asteraceae family and artemisinin biosynthesis.</title>
        <authorList>
            <person name="Shen Q."/>
            <person name="Zhang L."/>
            <person name="Liao Z."/>
            <person name="Wang S."/>
            <person name="Yan T."/>
            <person name="Shi P."/>
            <person name="Liu M."/>
            <person name="Fu X."/>
            <person name="Pan Q."/>
            <person name="Wang Y."/>
            <person name="Lv Z."/>
            <person name="Lu X."/>
            <person name="Zhang F."/>
            <person name="Jiang W."/>
            <person name="Ma Y."/>
            <person name="Chen M."/>
            <person name="Hao X."/>
            <person name="Li L."/>
            <person name="Tang Y."/>
            <person name="Lv G."/>
            <person name="Zhou Y."/>
            <person name="Sun X."/>
            <person name="Brodelius P.E."/>
            <person name="Rose J.K.C."/>
            <person name="Tang K."/>
        </authorList>
    </citation>
    <scope>NUCLEOTIDE SEQUENCE [LARGE SCALE GENOMIC DNA]</scope>
    <source>
        <strain evidence="5">cv. Huhao1</strain>
        <tissue evidence="4">Leaf</tissue>
    </source>
</reference>
<gene>
    <name evidence="4" type="ORF">CTI12_AA158970</name>
</gene>
<protein>
    <recommendedName>
        <fullName evidence="6">Zinc finger BED domain-containing protein RICESLEEPER 2</fullName>
    </recommendedName>
</protein>
<evidence type="ECO:0000256" key="1">
    <source>
        <dbReference type="SAM" id="MobiDB-lite"/>
    </source>
</evidence>
<evidence type="ECO:0000313" key="5">
    <source>
        <dbReference type="Proteomes" id="UP000245207"/>
    </source>
</evidence>
<dbReference type="Proteomes" id="UP000245207">
    <property type="component" value="Unassembled WGS sequence"/>
</dbReference>
<dbReference type="Pfam" id="PF05699">
    <property type="entry name" value="Dimer_Tnp_hAT"/>
    <property type="match status" value="1"/>
</dbReference>
<dbReference type="PANTHER" id="PTHR23272:SF190">
    <property type="entry name" value="ZINC FINGER, BED-TYPE-RELATED"/>
    <property type="match status" value="1"/>
</dbReference>
<comment type="caution">
    <text evidence="4">The sequence shown here is derived from an EMBL/GenBank/DDBJ whole genome shotgun (WGS) entry which is preliminary data.</text>
</comment>
<dbReference type="OrthoDB" id="1718237at2759"/>
<organism evidence="4 5">
    <name type="scientific">Artemisia annua</name>
    <name type="common">Sweet wormwood</name>
    <dbReference type="NCBI Taxonomy" id="35608"/>
    <lineage>
        <taxon>Eukaryota</taxon>
        <taxon>Viridiplantae</taxon>
        <taxon>Streptophyta</taxon>
        <taxon>Embryophyta</taxon>
        <taxon>Tracheophyta</taxon>
        <taxon>Spermatophyta</taxon>
        <taxon>Magnoliopsida</taxon>
        <taxon>eudicotyledons</taxon>
        <taxon>Gunneridae</taxon>
        <taxon>Pentapetalae</taxon>
        <taxon>asterids</taxon>
        <taxon>campanulids</taxon>
        <taxon>Asterales</taxon>
        <taxon>Asteraceae</taxon>
        <taxon>Asteroideae</taxon>
        <taxon>Anthemideae</taxon>
        <taxon>Artemisiinae</taxon>
        <taxon>Artemisia</taxon>
    </lineage>
</organism>
<sequence>MKESSLESNRFLCGECPTRWNSKHDMLKIAVELRDVFFKYELVDDCYFRDLDRAPEHSDFGACKEIVEFLDKFKAKTELISSSSKPLAHLFFGEILDVDKHLRSWETKPDFRIMVQDMVDKYNKYWGKFDKLNDFMYFATILDPTMKQRLVSHGFKTMLIHKMSYEDTTDDDVLNDMVSEMVKKVVQRMEVLFKTYKTRFDTVGSKGSSQQTRNQESGNQEYSKAYGGDNDFVYDFLNLEESDILPIQITTVAAESAFSTGGRVLDPYRTNLSYPVVEALICTQDSVRKSRKAIIDDIDDILNDDDVAREIEDGINKQNSREKGKEGVEV</sequence>
<dbReference type="SUPFAM" id="SSF53098">
    <property type="entry name" value="Ribonuclease H-like"/>
    <property type="match status" value="1"/>
</dbReference>
<dbReference type="GO" id="GO:0003677">
    <property type="term" value="F:DNA binding"/>
    <property type="evidence" value="ECO:0007669"/>
    <property type="project" value="InterPro"/>
</dbReference>
<feature type="domain" description="hAT-like transposase RNase-H fold" evidence="3">
    <location>
        <begin position="81"/>
        <end position="181"/>
    </location>
</feature>
<accession>A0A2U1PEZ6</accession>
<keyword evidence="5" id="KW-1185">Reference proteome</keyword>
<evidence type="ECO:0000259" key="3">
    <source>
        <dbReference type="Pfam" id="PF14372"/>
    </source>
</evidence>
<dbReference type="Pfam" id="PF14372">
    <property type="entry name" value="hAT-like_RNase-H"/>
    <property type="match status" value="1"/>
</dbReference>
<dbReference type="STRING" id="35608.A0A2U1PEZ6"/>
<dbReference type="InterPro" id="IPR012337">
    <property type="entry name" value="RNaseH-like_sf"/>
</dbReference>
<dbReference type="InterPro" id="IPR025525">
    <property type="entry name" value="hAT-like_transposase_RNase-H"/>
</dbReference>
<feature type="domain" description="HAT C-terminal dimerisation" evidence="2">
    <location>
        <begin position="242"/>
        <end position="285"/>
    </location>
</feature>
<dbReference type="AlphaFoldDB" id="A0A2U1PEZ6"/>
<feature type="region of interest" description="Disordered" evidence="1">
    <location>
        <begin position="202"/>
        <end position="224"/>
    </location>
</feature>
<name>A0A2U1PEZ6_ARTAN</name>
<evidence type="ECO:0000259" key="2">
    <source>
        <dbReference type="Pfam" id="PF05699"/>
    </source>
</evidence>
<dbReference type="GO" id="GO:0046983">
    <property type="term" value="F:protein dimerization activity"/>
    <property type="evidence" value="ECO:0007669"/>
    <property type="project" value="InterPro"/>
</dbReference>
<dbReference type="EMBL" id="PKPP01001240">
    <property type="protein sequence ID" value="PWA84326.1"/>
    <property type="molecule type" value="Genomic_DNA"/>
</dbReference>